<dbReference type="SUPFAM" id="SSF51126">
    <property type="entry name" value="Pectin lyase-like"/>
    <property type="match status" value="1"/>
</dbReference>
<dbReference type="RefSeq" id="WP_151694016.1">
    <property type="nucleotide sequence ID" value="NZ_BMGX01000001.1"/>
</dbReference>
<comment type="caution">
    <text evidence="5">The sequence shown here is derived from an EMBL/GenBank/DDBJ whole genome shotgun (WGS) entry which is preliminary data.</text>
</comment>
<dbReference type="Pfam" id="PF05048">
    <property type="entry name" value="NosD"/>
    <property type="match status" value="1"/>
</dbReference>
<organism evidence="5 6">
    <name type="scientific">Phaeocystidibacter marisrubri</name>
    <dbReference type="NCBI Taxonomy" id="1577780"/>
    <lineage>
        <taxon>Bacteria</taxon>
        <taxon>Pseudomonadati</taxon>
        <taxon>Bacteroidota</taxon>
        <taxon>Flavobacteriia</taxon>
        <taxon>Flavobacteriales</taxon>
        <taxon>Phaeocystidibacteraceae</taxon>
        <taxon>Phaeocystidibacter</taxon>
    </lineage>
</organism>
<dbReference type="InterPro" id="IPR022441">
    <property type="entry name" value="Para_beta_helix_rpt-2"/>
</dbReference>
<evidence type="ECO:0000313" key="5">
    <source>
        <dbReference type="EMBL" id="KAB2816589.1"/>
    </source>
</evidence>
<evidence type="ECO:0000256" key="3">
    <source>
        <dbReference type="ARBA" id="ARBA00022786"/>
    </source>
</evidence>
<dbReference type="AlphaFoldDB" id="A0A6L3ZHV3"/>
<dbReference type="PANTHER" id="PTHR22990">
    <property type="entry name" value="F-BOX ONLY PROTEIN"/>
    <property type="match status" value="1"/>
</dbReference>
<dbReference type="EMBL" id="WBVQ01000002">
    <property type="protein sequence ID" value="KAB2816589.1"/>
    <property type="molecule type" value="Genomic_DNA"/>
</dbReference>
<dbReference type="InterPro" id="IPR026464">
    <property type="entry name" value="NosD_copper_fam"/>
</dbReference>
<keyword evidence="6" id="KW-1185">Reference proteome</keyword>
<dbReference type="InterPro" id="IPR051550">
    <property type="entry name" value="SCF-Subunits/Alg-Epimerases"/>
</dbReference>
<evidence type="ECO:0000259" key="4">
    <source>
        <dbReference type="Pfam" id="PF05048"/>
    </source>
</evidence>
<protein>
    <submittedName>
        <fullName evidence="5">Nitrous oxide reductase family maturation protein NosD</fullName>
    </submittedName>
</protein>
<dbReference type="PANTHER" id="PTHR22990:SF15">
    <property type="entry name" value="F-BOX ONLY PROTEIN 10"/>
    <property type="match status" value="1"/>
</dbReference>
<dbReference type="InterPro" id="IPR007742">
    <property type="entry name" value="NosD_dom"/>
</dbReference>
<keyword evidence="2" id="KW-0677">Repeat</keyword>
<dbReference type="NCBIfam" id="TIGR03804">
    <property type="entry name" value="para_beta_helix"/>
    <property type="match status" value="2"/>
</dbReference>
<dbReference type="InterPro" id="IPR011050">
    <property type="entry name" value="Pectin_lyase_fold/virulence"/>
</dbReference>
<evidence type="ECO:0000313" key="6">
    <source>
        <dbReference type="Proteomes" id="UP000484164"/>
    </source>
</evidence>
<evidence type="ECO:0000256" key="2">
    <source>
        <dbReference type="ARBA" id="ARBA00022737"/>
    </source>
</evidence>
<dbReference type="InterPro" id="IPR012334">
    <property type="entry name" value="Pectin_lyas_fold"/>
</dbReference>
<keyword evidence="3" id="KW-0833">Ubl conjugation pathway</keyword>
<dbReference type="NCBIfam" id="TIGR04247">
    <property type="entry name" value="NosD_copper_fam"/>
    <property type="match status" value="1"/>
</dbReference>
<comment type="pathway">
    <text evidence="1">Protein modification; protein ubiquitination.</text>
</comment>
<dbReference type="Gene3D" id="2.160.20.10">
    <property type="entry name" value="Single-stranded right-handed beta-helix, Pectin lyase-like"/>
    <property type="match status" value="2"/>
</dbReference>
<dbReference type="InterPro" id="IPR006626">
    <property type="entry name" value="PbH1"/>
</dbReference>
<reference evidence="5 6" key="1">
    <citation type="submission" date="2019-10" db="EMBL/GenBank/DDBJ databases">
        <title>Genome sequence of Phaeocystidibacter marisrubri JCM30614 (type strain).</title>
        <authorList>
            <person name="Bowman J.P."/>
        </authorList>
    </citation>
    <scope>NUCLEOTIDE SEQUENCE [LARGE SCALE GENOMIC DNA]</scope>
    <source>
        <strain evidence="5 6">JCM 30614</strain>
    </source>
</reference>
<proteinExistence type="predicted"/>
<gene>
    <name evidence="5" type="primary">nosD</name>
    <name evidence="5" type="ORF">F8C82_12980</name>
</gene>
<sequence length="427" mass="48022">MARSRTALRRGLVVLAFLPSLLMSGRQTVVYPDGPSLEDVVSGASTGDTLCVNAGVYSLQGELVITRPLSIIGCGNVVLVAADKHGAIEIRSDHVRVEGLRIIGVNRSYLEDLAAIWVDDVRDFVIQNNRIDSCFFGVFCTKASSGIIRGNHIVGNAVVEAQSANAIHLWYCDSLTIEDNDVRSHRDGIYLEFTDYSTIRGNSSTDQLRYGLHFMYSHYDLYTENTFARNGAGVAVMFSNFIHMNRNLFQDNWGPASYGLLLKEIRDSKIANNRFSENTMGIFMEGCSRVYISRNDFEANGWALKIRGSSDDNDFVENRFERNSFDVASESRQNPNRFFRNYWGDYHGYDLDRDGIGDVPHRPMSLFSHMTTRWEESILLMRSSFIEALNFVESVSPTLTPSDLEDPSPLMKPVSTGIYGQMKLVEK</sequence>
<dbReference type="Proteomes" id="UP000484164">
    <property type="component" value="Unassembled WGS sequence"/>
</dbReference>
<name>A0A6L3ZHV3_9FLAO</name>
<evidence type="ECO:0000256" key="1">
    <source>
        <dbReference type="ARBA" id="ARBA00004906"/>
    </source>
</evidence>
<dbReference type="SMART" id="SM00710">
    <property type="entry name" value="PbH1"/>
    <property type="match status" value="9"/>
</dbReference>
<feature type="domain" description="Periplasmic copper-binding protein NosD beta helix" evidence="4">
    <location>
        <begin position="150"/>
        <end position="347"/>
    </location>
</feature>
<dbReference type="OrthoDB" id="9767990at2"/>
<accession>A0A6L3ZHV3</accession>